<gene>
    <name evidence="1" type="ORF">ENJ74_01965</name>
</gene>
<accession>A0A7V2WLA9</accession>
<dbReference type="SUPFAM" id="SSF111321">
    <property type="entry name" value="AF1104-like"/>
    <property type="match status" value="1"/>
</dbReference>
<dbReference type="Proteomes" id="UP000885722">
    <property type="component" value="Unassembled WGS sequence"/>
</dbReference>
<reference evidence="1" key="1">
    <citation type="journal article" date="2020" name="mSystems">
        <title>Genome- and Community-Level Interaction Insights into Carbon Utilization and Element Cycling Functions of Hydrothermarchaeota in Hydrothermal Sediment.</title>
        <authorList>
            <person name="Zhou Z."/>
            <person name="Liu Y."/>
            <person name="Xu W."/>
            <person name="Pan J."/>
            <person name="Luo Z.H."/>
            <person name="Li M."/>
        </authorList>
    </citation>
    <scope>NUCLEOTIDE SEQUENCE [LARGE SCALE GENOMIC DNA]</scope>
    <source>
        <strain evidence="1">HyVt-513</strain>
    </source>
</reference>
<comment type="caution">
    <text evidence="1">The sequence shown here is derived from an EMBL/GenBank/DDBJ whole genome shotgun (WGS) entry which is preliminary data.</text>
</comment>
<dbReference type="EMBL" id="DRNO01000131">
    <property type="protein sequence ID" value="HFC03615.1"/>
    <property type="molecule type" value="Genomic_DNA"/>
</dbReference>
<sequence length="78" mass="8693">MWMKPDCLACLYNQMLRLSKAMHCDDACATQIMEESAARIARLRMEQTPPEAAAILYPEAAAVRGVEDPYAEMKALST</sequence>
<proteinExistence type="predicted"/>
<dbReference type="InterPro" id="IPR036075">
    <property type="entry name" value="ARMT-1-like_metal-bd_sf"/>
</dbReference>
<feature type="non-terminal residue" evidence="1">
    <location>
        <position position="78"/>
    </location>
</feature>
<evidence type="ECO:0000313" key="1">
    <source>
        <dbReference type="EMBL" id="HFC03615.1"/>
    </source>
</evidence>
<name>A0A7V2WLA9_9BACT</name>
<protein>
    <submittedName>
        <fullName evidence="1">Uncharacterized protein</fullName>
    </submittedName>
</protein>
<dbReference type="AlphaFoldDB" id="A0A7V2WLA9"/>
<organism evidence="1">
    <name type="scientific">Nitratifractor salsuginis</name>
    <dbReference type="NCBI Taxonomy" id="269261"/>
    <lineage>
        <taxon>Bacteria</taxon>
        <taxon>Pseudomonadati</taxon>
        <taxon>Campylobacterota</taxon>
        <taxon>Epsilonproteobacteria</taxon>
        <taxon>Campylobacterales</taxon>
        <taxon>Sulfurovaceae</taxon>
        <taxon>Nitratifractor</taxon>
    </lineage>
</organism>